<gene>
    <name evidence="14" type="ORF">DME_LOCUS5283</name>
</gene>
<keyword evidence="7 8" id="KW-0539">Nucleus</keyword>
<evidence type="ECO:0000313" key="15">
    <source>
        <dbReference type="Proteomes" id="UP000038040"/>
    </source>
</evidence>
<feature type="region of interest" description="Disordered" evidence="11">
    <location>
        <begin position="1"/>
        <end position="23"/>
    </location>
</feature>
<evidence type="ECO:0000313" key="14">
    <source>
        <dbReference type="EMBL" id="VDN55310.1"/>
    </source>
</evidence>
<keyword evidence="16" id="KW-1185">Reference proteome</keyword>
<dbReference type="GO" id="GO:0005634">
    <property type="term" value="C:nucleus"/>
    <property type="evidence" value="ECO:0007669"/>
    <property type="project" value="UniProtKB-SubCell"/>
</dbReference>
<dbReference type="InterPro" id="IPR001356">
    <property type="entry name" value="HD"/>
</dbReference>
<keyword evidence="3 10" id="KW-0805">Transcription regulation</keyword>
<dbReference type="WBParaSite" id="DME_0000092301-mRNA-1">
    <property type="protein sequence ID" value="DME_0000092301-mRNA-1"/>
    <property type="gene ID" value="DME_0000092301"/>
</dbReference>
<feature type="domain" description="Homeobox" evidence="12">
    <location>
        <begin position="491"/>
        <end position="551"/>
    </location>
</feature>
<dbReference type="SMART" id="SM01109">
    <property type="entry name" value="CUT"/>
    <property type="match status" value="1"/>
</dbReference>
<dbReference type="GO" id="GO:0000981">
    <property type="term" value="F:DNA-binding transcription factor activity, RNA polymerase II-specific"/>
    <property type="evidence" value="ECO:0007669"/>
    <property type="project" value="TreeGrafter"/>
</dbReference>
<dbReference type="InterPro" id="IPR003350">
    <property type="entry name" value="CUT_dom"/>
</dbReference>
<evidence type="ECO:0000259" key="12">
    <source>
        <dbReference type="PROSITE" id="PS50071"/>
    </source>
</evidence>
<reference evidence="17" key="1">
    <citation type="submission" date="2017-02" db="UniProtKB">
        <authorList>
            <consortium name="WormBaseParasite"/>
        </authorList>
    </citation>
    <scope>IDENTIFICATION</scope>
</reference>
<dbReference type="InterPro" id="IPR009057">
    <property type="entry name" value="Homeodomain-like_sf"/>
</dbReference>
<feature type="region of interest" description="Disordered" evidence="11">
    <location>
        <begin position="439"/>
        <end position="498"/>
    </location>
</feature>
<dbReference type="PANTHER" id="PTHR14057:SF47">
    <property type="entry name" value="HOMEOBOX PROTEIN ONECUT"/>
    <property type="match status" value="1"/>
</dbReference>
<dbReference type="GO" id="GO:0000978">
    <property type="term" value="F:RNA polymerase II cis-regulatory region sequence-specific DNA binding"/>
    <property type="evidence" value="ECO:0007669"/>
    <property type="project" value="TreeGrafter"/>
</dbReference>
<accession>A0A0N4U2L1</accession>
<dbReference type="PROSITE" id="PS51042">
    <property type="entry name" value="CUT"/>
    <property type="match status" value="1"/>
</dbReference>
<evidence type="ECO:0000256" key="11">
    <source>
        <dbReference type="SAM" id="MobiDB-lite"/>
    </source>
</evidence>
<comment type="similarity">
    <text evidence="2 10">Belongs to the CUT homeobox family.</text>
</comment>
<organism evidence="15 17">
    <name type="scientific">Dracunculus medinensis</name>
    <name type="common">Guinea worm</name>
    <dbReference type="NCBI Taxonomy" id="318479"/>
    <lineage>
        <taxon>Eukaryota</taxon>
        <taxon>Metazoa</taxon>
        <taxon>Ecdysozoa</taxon>
        <taxon>Nematoda</taxon>
        <taxon>Chromadorea</taxon>
        <taxon>Rhabditida</taxon>
        <taxon>Spirurina</taxon>
        <taxon>Dracunculoidea</taxon>
        <taxon>Dracunculidae</taxon>
        <taxon>Dracunculus</taxon>
    </lineage>
</organism>
<comment type="subcellular location">
    <subcellularLocation>
        <location evidence="1 8 9">Nucleus</location>
    </subcellularLocation>
</comment>
<evidence type="ECO:0000256" key="9">
    <source>
        <dbReference type="RuleBase" id="RU000682"/>
    </source>
</evidence>
<dbReference type="Gene3D" id="1.10.260.40">
    <property type="entry name" value="lambda repressor-like DNA-binding domains"/>
    <property type="match status" value="1"/>
</dbReference>
<protein>
    <recommendedName>
        <fullName evidence="10">One cut domain family member</fullName>
    </recommendedName>
</protein>
<sequence>MEPPAVTSCSQQQLAGGNNSSNLEKLRRTLVTDRASSQTMHPQHFRLQIEPSLTYTASSNRVYEELPENFMESISPQQNQGTMQQNSPQLASLAPMNVTANDSGYMTLVPMSSSQNYGSSMKVEPLHDQTHHQTILHRGARCIDKLGFSSGPADLLSPLHSNRSDNTICETMIGIHQNGGRTDAIELRRPVQYIKEEVVVDMTQEYKNVDANFLTHQMQQSTSIMTPDERQQELEHRLANAETPPAVSNVELASSFIATMIGEQRHSPVSQQTVYRPGPTTFHHQATRDMNNVDDVDASGSAGTSADLSGSIDGTAENSSRHKSAAGLPRATYSTKDTTDPLNAEIDDNIYIDTKDLCRRIAWELKQHSIPQAIFAERILCRSQGTLSDLLRNPKPWNKLKSGRETFRRMFNWVQQPLESRLGILDMYKGSGDENYIGSTSIQNPLGGKQVNLPSSSSIPPMSPPTPAQNARQGARHRSRDIENGAHHGGSGAKRPRLVFTDIQKRTLQAIFKETQRPSREMQQTIAEHLRLDLSTVANFFMNARRRSRSGPLMGDSPAPYQQVRPITPPPASPPHQQRGQSRIRGARHIIRGQVEVNLSITTSNRIENTVAQVAEEAAEYARKRDINPNVENEDDQNGMRAEIDNISHSLEYKVVNLSPSCSIVVDSRQSPNNNNTQKTVEPPCNTPLDNESFYNDEQTSTPVVFYDKSVKIEHENSAAAATVAATTSE</sequence>
<dbReference type="AlphaFoldDB" id="A0A0N4U2L1"/>
<evidence type="ECO:0000256" key="7">
    <source>
        <dbReference type="ARBA" id="ARBA00023242"/>
    </source>
</evidence>
<dbReference type="InterPro" id="IPR051649">
    <property type="entry name" value="CUT_Homeobox"/>
</dbReference>
<dbReference type="SUPFAM" id="SSF46689">
    <property type="entry name" value="Homeodomain-like"/>
    <property type="match status" value="1"/>
</dbReference>
<dbReference type="Proteomes" id="UP000274756">
    <property type="component" value="Unassembled WGS sequence"/>
</dbReference>
<dbReference type="SMART" id="SM00389">
    <property type="entry name" value="HOX"/>
    <property type="match status" value="1"/>
</dbReference>
<evidence type="ECO:0000256" key="2">
    <source>
        <dbReference type="ARBA" id="ARBA00008190"/>
    </source>
</evidence>
<dbReference type="InterPro" id="IPR010982">
    <property type="entry name" value="Lambda_DNA-bd_dom_sf"/>
</dbReference>
<feature type="domain" description="CUT" evidence="13">
    <location>
        <begin position="343"/>
        <end position="429"/>
    </location>
</feature>
<evidence type="ECO:0000256" key="10">
    <source>
        <dbReference type="RuleBase" id="RU361129"/>
    </source>
</evidence>
<evidence type="ECO:0000256" key="6">
    <source>
        <dbReference type="ARBA" id="ARBA00023163"/>
    </source>
</evidence>
<keyword evidence="4 8" id="KW-0238">DNA-binding</keyword>
<dbReference type="OrthoDB" id="10068888at2759"/>
<evidence type="ECO:0000256" key="1">
    <source>
        <dbReference type="ARBA" id="ARBA00004123"/>
    </source>
</evidence>
<keyword evidence="5 8" id="KW-0371">Homeobox</keyword>
<dbReference type="PROSITE" id="PS50071">
    <property type="entry name" value="HOMEOBOX_2"/>
    <property type="match status" value="1"/>
</dbReference>
<evidence type="ECO:0000256" key="8">
    <source>
        <dbReference type="PROSITE-ProRule" id="PRU00108"/>
    </source>
</evidence>
<dbReference type="Gene3D" id="1.10.10.60">
    <property type="entry name" value="Homeodomain-like"/>
    <property type="match status" value="1"/>
</dbReference>
<dbReference type="EMBL" id="UYYG01001152">
    <property type="protein sequence ID" value="VDN55310.1"/>
    <property type="molecule type" value="Genomic_DNA"/>
</dbReference>
<name>A0A0N4U2L1_DRAME</name>
<evidence type="ECO:0000256" key="3">
    <source>
        <dbReference type="ARBA" id="ARBA00023015"/>
    </source>
</evidence>
<evidence type="ECO:0000256" key="4">
    <source>
        <dbReference type="ARBA" id="ARBA00023125"/>
    </source>
</evidence>
<feature type="compositionally biased region" description="Polar residues" evidence="11">
    <location>
        <begin position="7"/>
        <end position="23"/>
    </location>
</feature>
<dbReference type="FunFam" id="1.10.10.60:FF:000054">
    <property type="entry name" value="One cut domain family member"/>
    <property type="match status" value="1"/>
</dbReference>
<dbReference type="STRING" id="318479.A0A0N4U2L1"/>
<feature type="DNA-binding region" description="Homeobox" evidence="8">
    <location>
        <begin position="493"/>
        <end position="552"/>
    </location>
</feature>
<dbReference type="SUPFAM" id="SSF47413">
    <property type="entry name" value="lambda repressor-like DNA-binding domains"/>
    <property type="match status" value="1"/>
</dbReference>
<evidence type="ECO:0000259" key="13">
    <source>
        <dbReference type="PROSITE" id="PS51042"/>
    </source>
</evidence>
<dbReference type="FunFam" id="1.10.260.40:FF:000005">
    <property type="entry name" value="One cut domain family member"/>
    <property type="match status" value="1"/>
</dbReference>
<dbReference type="PANTHER" id="PTHR14057">
    <property type="entry name" value="TRANSCRIPTION FACTOR ONECUT"/>
    <property type="match status" value="1"/>
</dbReference>
<evidence type="ECO:0000313" key="16">
    <source>
        <dbReference type="Proteomes" id="UP000274756"/>
    </source>
</evidence>
<evidence type="ECO:0000256" key="5">
    <source>
        <dbReference type="ARBA" id="ARBA00023155"/>
    </source>
</evidence>
<evidence type="ECO:0000313" key="17">
    <source>
        <dbReference type="WBParaSite" id="DME_0000092301-mRNA-1"/>
    </source>
</evidence>
<dbReference type="Pfam" id="PF00046">
    <property type="entry name" value="Homeodomain"/>
    <property type="match status" value="1"/>
</dbReference>
<dbReference type="Proteomes" id="UP000038040">
    <property type="component" value="Unplaced"/>
</dbReference>
<dbReference type="CDD" id="cd00086">
    <property type="entry name" value="homeodomain"/>
    <property type="match status" value="1"/>
</dbReference>
<proteinExistence type="inferred from homology"/>
<feature type="region of interest" description="Disordered" evidence="11">
    <location>
        <begin position="292"/>
        <end position="336"/>
    </location>
</feature>
<dbReference type="Pfam" id="PF02376">
    <property type="entry name" value="CUT"/>
    <property type="match status" value="1"/>
</dbReference>
<reference evidence="14 16" key="2">
    <citation type="submission" date="2018-11" db="EMBL/GenBank/DDBJ databases">
        <authorList>
            <consortium name="Pathogen Informatics"/>
        </authorList>
    </citation>
    <scope>NUCLEOTIDE SEQUENCE [LARGE SCALE GENOMIC DNA]</scope>
</reference>
<keyword evidence="6 10" id="KW-0804">Transcription</keyword>